<comment type="caution">
    <text evidence="8">The sequence shown here is derived from an EMBL/GenBank/DDBJ whole genome shotgun (WGS) entry which is preliminary data.</text>
</comment>
<feature type="region of interest" description="Disordered" evidence="6">
    <location>
        <begin position="1"/>
        <end position="21"/>
    </location>
</feature>
<protein>
    <recommendedName>
        <fullName evidence="2">Regulatory protein zeste</fullName>
    </recommendedName>
</protein>
<evidence type="ECO:0000313" key="9">
    <source>
        <dbReference type="Proteomes" id="UP001219518"/>
    </source>
</evidence>
<reference evidence="8" key="1">
    <citation type="submission" date="2021-07" db="EMBL/GenBank/DDBJ databases">
        <authorList>
            <person name="Catto M.A."/>
            <person name="Jacobson A."/>
            <person name="Kennedy G."/>
            <person name="Labadie P."/>
            <person name="Hunt B.G."/>
            <person name="Srinivasan R."/>
        </authorList>
    </citation>
    <scope>NUCLEOTIDE SEQUENCE</scope>
    <source>
        <strain evidence="8">PL_HMW_Pooled</strain>
        <tissue evidence="8">Head</tissue>
    </source>
</reference>
<dbReference type="PANTHER" id="PTHR23098">
    <property type="entry name" value="AGAP001331-PA-RELATED"/>
    <property type="match status" value="1"/>
</dbReference>
<organism evidence="8 9">
    <name type="scientific">Frankliniella fusca</name>
    <dbReference type="NCBI Taxonomy" id="407009"/>
    <lineage>
        <taxon>Eukaryota</taxon>
        <taxon>Metazoa</taxon>
        <taxon>Ecdysozoa</taxon>
        <taxon>Arthropoda</taxon>
        <taxon>Hexapoda</taxon>
        <taxon>Insecta</taxon>
        <taxon>Pterygota</taxon>
        <taxon>Neoptera</taxon>
        <taxon>Paraneoptera</taxon>
        <taxon>Thysanoptera</taxon>
        <taxon>Terebrantia</taxon>
        <taxon>Thripoidea</taxon>
        <taxon>Thripidae</taxon>
        <taxon>Frankliniella</taxon>
    </lineage>
</organism>
<accession>A0AAE1LFM5</accession>
<sequence length="353" mass="39669">MLHYYSKVATEQRRKKPRKEALKSRMISGEYLIDFMVAHPDFAAGRLSGVQGLQGQRALWERVTREGNSKGPAKETEQWQKAWTDMKTRIRSKALALKAARHQTGNKPLNIPTLTEYDKQVLGLMGQAATEGLSVPTALPEDEASLQRLRRGDPAVDQTPTPAETIFQILDLPVINPQDMTVDCEVLGSDIVQRLTGSVSGTMTAPDEALQIIGGDGEGLEEMQGREVVQDRNEQRQASEVGDDQLGEERARTINAKRHTAQAELQKGPAAKRQKDDLRTTVIRLTEQQNTANEVTYKIADVQLLQARNEEKRLILEEQKLELKRRSVEERKRLADAMTRVAVALENRNEQFI</sequence>
<dbReference type="Pfam" id="PF13873">
    <property type="entry name" value="Myb_DNA-bind_5"/>
    <property type="match status" value="1"/>
</dbReference>
<keyword evidence="9" id="KW-1185">Reference proteome</keyword>
<evidence type="ECO:0000256" key="1">
    <source>
        <dbReference type="ARBA" id="ARBA00011764"/>
    </source>
</evidence>
<keyword evidence="4" id="KW-0804">Transcription</keyword>
<dbReference type="GO" id="GO:0005634">
    <property type="term" value="C:nucleus"/>
    <property type="evidence" value="ECO:0007669"/>
    <property type="project" value="TreeGrafter"/>
</dbReference>
<reference evidence="8" key="2">
    <citation type="journal article" date="2023" name="BMC Genomics">
        <title>Pest status, molecular evolution, and epigenetic factors derived from the genome assembly of Frankliniella fusca, a thysanopteran phytovirus vector.</title>
        <authorList>
            <person name="Catto M.A."/>
            <person name="Labadie P.E."/>
            <person name="Jacobson A.L."/>
            <person name="Kennedy G.G."/>
            <person name="Srinivasan R."/>
            <person name="Hunt B.G."/>
        </authorList>
    </citation>
    <scope>NUCLEOTIDE SEQUENCE</scope>
    <source>
        <strain evidence="8">PL_HMW_Pooled</strain>
    </source>
</reference>
<keyword evidence="3" id="KW-0805">Transcription regulation</keyword>
<evidence type="ECO:0000259" key="7">
    <source>
        <dbReference type="Pfam" id="PF13873"/>
    </source>
</evidence>
<comment type="subunit">
    <text evidence="1">Self-associates forming complexes of several hundred monomers.</text>
</comment>
<dbReference type="PANTHER" id="PTHR23098:SF16">
    <property type="entry name" value="REGULATORY PROTEIN ZESTE"/>
    <property type="match status" value="1"/>
</dbReference>
<comment type="function">
    <text evidence="5">Involved in transvection phenomena (= synapsis-dependent gene expression), where the synaptic pairing of chromosomes carrying genes with which zeste interacts influences the expression of these genes. Zeste binds to DNA and stimulates transcription from a nearby promoter.</text>
</comment>
<proteinExistence type="predicted"/>
<gene>
    <name evidence="8" type="ORF">KUF71_007124</name>
</gene>
<evidence type="ECO:0000313" key="8">
    <source>
        <dbReference type="EMBL" id="KAK3917645.1"/>
    </source>
</evidence>
<evidence type="ECO:0000256" key="4">
    <source>
        <dbReference type="ARBA" id="ARBA00023163"/>
    </source>
</evidence>
<evidence type="ECO:0000256" key="6">
    <source>
        <dbReference type="SAM" id="MobiDB-lite"/>
    </source>
</evidence>
<dbReference type="EMBL" id="JAHWGI010000769">
    <property type="protein sequence ID" value="KAK3917645.1"/>
    <property type="molecule type" value="Genomic_DNA"/>
</dbReference>
<name>A0AAE1LFM5_9NEOP</name>
<evidence type="ECO:0000256" key="3">
    <source>
        <dbReference type="ARBA" id="ARBA00023015"/>
    </source>
</evidence>
<evidence type="ECO:0000256" key="5">
    <source>
        <dbReference type="ARBA" id="ARBA00025466"/>
    </source>
</evidence>
<dbReference type="AlphaFoldDB" id="A0AAE1LFM5"/>
<feature type="domain" description="Myb/SANT-like DNA-binding" evidence="7">
    <location>
        <begin position="31"/>
        <end position="94"/>
    </location>
</feature>
<dbReference type="Proteomes" id="UP001219518">
    <property type="component" value="Unassembled WGS sequence"/>
</dbReference>
<evidence type="ECO:0000256" key="2">
    <source>
        <dbReference type="ARBA" id="ARBA00016807"/>
    </source>
</evidence>
<dbReference type="InterPro" id="IPR028002">
    <property type="entry name" value="Myb_DNA-bind_5"/>
</dbReference>